<dbReference type="SUPFAM" id="SSF53335">
    <property type="entry name" value="S-adenosyl-L-methionine-dependent methyltransferases"/>
    <property type="match status" value="1"/>
</dbReference>
<accession>A0A0W8FJI5</accession>
<keyword evidence="1" id="KW-0489">Methyltransferase</keyword>
<comment type="caution">
    <text evidence="1">The sequence shown here is derived from an EMBL/GenBank/DDBJ whole genome shotgun (WGS) entry which is preliminary data.</text>
</comment>
<organism evidence="1">
    <name type="scientific">hydrocarbon metagenome</name>
    <dbReference type="NCBI Taxonomy" id="938273"/>
    <lineage>
        <taxon>unclassified sequences</taxon>
        <taxon>metagenomes</taxon>
        <taxon>ecological metagenomes</taxon>
    </lineage>
</organism>
<protein>
    <submittedName>
        <fullName evidence="1">Methyltransferase</fullName>
    </submittedName>
</protein>
<dbReference type="GO" id="GO:0008168">
    <property type="term" value="F:methyltransferase activity"/>
    <property type="evidence" value="ECO:0007669"/>
    <property type="project" value="UniProtKB-KW"/>
</dbReference>
<name>A0A0W8FJI5_9ZZZZ</name>
<reference evidence="1" key="1">
    <citation type="journal article" date="2015" name="Proc. Natl. Acad. Sci. U.S.A.">
        <title>Networks of energetic and metabolic interactions define dynamics in microbial communities.</title>
        <authorList>
            <person name="Embree M."/>
            <person name="Liu J.K."/>
            <person name="Al-Bassam M.M."/>
            <person name="Zengler K."/>
        </authorList>
    </citation>
    <scope>NUCLEOTIDE SEQUENCE</scope>
</reference>
<proteinExistence type="predicted"/>
<dbReference type="GO" id="GO:0032259">
    <property type="term" value="P:methylation"/>
    <property type="evidence" value="ECO:0007669"/>
    <property type="project" value="UniProtKB-KW"/>
</dbReference>
<dbReference type="Gene3D" id="3.40.50.150">
    <property type="entry name" value="Vaccinia Virus protein VP39"/>
    <property type="match status" value="1"/>
</dbReference>
<sequence length="277" mass="30477">MTVEELLEIPDCRLIEPSFADLIDDCWTAVLLGMEAGEGRLLLDEEEYPLALAVRGSSGWYAGTFLFRAPTREVIERFEEVGGDIYQEAREAWLSAVREYYSTAICRDVLPAMEDLPPDRPGKIRSLIGEVFGERGGTSCLDCCCGSGVGTAALRACGMRPLAYDNDPALLSLGLTRRRLLPAETICIDARDATRFIAPVPLGVALMAGEIYSHNAGLWQAIIAELLALTDRALITVGTEPEVRMVSAWCAEEGRSVETFENERDSLYDRWCCIAGR</sequence>
<gene>
    <name evidence="1" type="ORF">ASZ90_009186</name>
</gene>
<evidence type="ECO:0000313" key="1">
    <source>
        <dbReference type="EMBL" id="KUG21064.1"/>
    </source>
</evidence>
<dbReference type="InterPro" id="IPR029063">
    <property type="entry name" value="SAM-dependent_MTases_sf"/>
</dbReference>
<dbReference type="AlphaFoldDB" id="A0A0W8FJI5"/>
<dbReference type="EMBL" id="LNQE01001105">
    <property type="protein sequence ID" value="KUG21064.1"/>
    <property type="molecule type" value="Genomic_DNA"/>
</dbReference>
<keyword evidence="1" id="KW-0808">Transferase</keyword>